<evidence type="ECO:0000313" key="1">
    <source>
        <dbReference type="EMBL" id="KAK2566502.1"/>
    </source>
</evidence>
<sequence length="469" mass="52314">MSERKSTGSTREKRSDSSFLVLSEDHGFETDLEDDPDVWYEQRENKLTKTTTQRYSEACESLGTVPVTRFLRECQAGVVNLKHYGIRDIGAQAIARALEQDIVVTNLCLHDNGIEETGSVALSRALKDNCFVTSFDLSENKLGKEGACAIGEMLLENASLQELNLSGCGVHGKDIKLFLDALSFNPHLRSLDFSYNDLGDEGAIYLGRALQKNEKLESLDLSWNNIRVTGIEELANGLAKNKSLRELDLAWNCFSDEGANYLSCALVQNDCLEVLEMQSCGIHTAGALRIAEALKLNQTMEVLRVGKNSFQSSGVCSLLRGLRYNSTSALRELVLEDMVFDKDCEVELDALLEERPNFTCSWGVSIRGGDVKKGVKKPDTMELFLTFVRTKGLRLVDLFRIISKDGNASTINKNEFITGMKKLNVPLKDHQLRVLFDSLDINGDESVEFHEFLGSRSHYLKTRRGNALI</sequence>
<reference evidence="1" key="2">
    <citation type="journal article" date="2023" name="Science">
        <title>Genomic signatures of disease resistance in endangered staghorn corals.</title>
        <authorList>
            <person name="Vollmer S.V."/>
            <person name="Selwyn J.D."/>
            <person name="Despard B.A."/>
            <person name="Roesel C.L."/>
        </authorList>
    </citation>
    <scope>NUCLEOTIDE SEQUENCE</scope>
    <source>
        <strain evidence="1">K2</strain>
    </source>
</reference>
<gene>
    <name evidence="1" type="ORF">P5673_009114</name>
</gene>
<dbReference type="GO" id="GO:0005509">
    <property type="term" value="F:calcium ion binding"/>
    <property type="evidence" value="ECO:0007669"/>
    <property type="project" value="InterPro"/>
</dbReference>
<comment type="caution">
    <text evidence="1">The sequence shown here is derived from an EMBL/GenBank/DDBJ whole genome shotgun (WGS) entry which is preliminary data.</text>
</comment>
<dbReference type="EMBL" id="JARQWQ010000016">
    <property type="protein sequence ID" value="KAK2566502.1"/>
    <property type="molecule type" value="Genomic_DNA"/>
</dbReference>
<keyword evidence="2" id="KW-1185">Reference proteome</keyword>
<reference evidence="1" key="1">
    <citation type="journal article" date="2023" name="G3 (Bethesda)">
        <title>Whole genome assembly and annotation of the endangered Caribbean coral Acropora cervicornis.</title>
        <authorList>
            <person name="Selwyn J.D."/>
            <person name="Vollmer S.V."/>
        </authorList>
    </citation>
    <scope>NUCLEOTIDE SEQUENCE</scope>
    <source>
        <strain evidence="1">K2</strain>
    </source>
</reference>
<dbReference type="PROSITE" id="PS51450">
    <property type="entry name" value="LRR"/>
    <property type="match status" value="1"/>
</dbReference>
<dbReference type="SUPFAM" id="SSF47473">
    <property type="entry name" value="EF-hand"/>
    <property type="match status" value="1"/>
</dbReference>
<dbReference type="Pfam" id="PF13516">
    <property type="entry name" value="LRR_6"/>
    <property type="match status" value="5"/>
</dbReference>
<dbReference type="Proteomes" id="UP001249851">
    <property type="component" value="Unassembled WGS sequence"/>
</dbReference>
<evidence type="ECO:0000313" key="2">
    <source>
        <dbReference type="Proteomes" id="UP001249851"/>
    </source>
</evidence>
<dbReference type="InterPro" id="IPR011992">
    <property type="entry name" value="EF-hand-dom_pair"/>
</dbReference>
<dbReference type="CDD" id="cd00051">
    <property type="entry name" value="EFh"/>
    <property type="match status" value="1"/>
</dbReference>
<name>A0AAD9QSC8_ACRCE</name>
<dbReference type="Gene3D" id="3.80.10.10">
    <property type="entry name" value="Ribonuclease Inhibitor"/>
    <property type="match status" value="3"/>
</dbReference>
<dbReference type="InterPro" id="IPR001611">
    <property type="entry name" value="Leu-rich_rpt"/>
</dbReference>
<dbReference type="Gene3D" id="1.10.238.10">
    <property type="entry name" value="EF-hand"/>
    <property type="match status" value="1"/>
</dbReference>
<dbReference type="InterPro" id="IPR052394">
    <property type="entry name" value="LRR-containing"/>
</dbReference>
<dbReference type="InterPro" id="IPR002048">
    <property type="entry name" value="EF_hand_dom"/>
</dbReference>
<accession>A0AAD9QSC8</accession>
<dbReference type="PANTHER" id="PTHR24114">
    <property type="entry name" value="LEUCINE RICH REPEAT FAMILY PROTEIN"/>
    <property type="match status" value="1"/>
</dbReference>
<dbReference type="SMART" id="SM00368">
    <property type="entry name" value="LRR_RI"/>
    <property type="match status" value="8"/>
</dbReference>
<organism evidence="1 2">
    <name type="scientific">Acropora cervicornis</name>
    <name type="common">Staghorn coral</name>
    <dbReference type="NCBI Taxonomy" id="6130"/>
    <lineage>
        <taxon>Eukaryota</taxon>
        <taxon>Metazoa</taxon>
        <taxon>Cnidaria</taxon>
        <taxon>Anthozoa</taxon>
        <taxon>Hexacorallia</taxon>
        <taxon>Scleractinia</taxon>
        <taxon>Astrocoeniina</taxon>
        <taxon>Acroporidae</taxon>
        <taxon>Acropora</taxon>
    </lineage>
</organism>
<dbReference type="PANTHER" id="PTHR24114:SF50">
    <property type="entry name" value="RNI-LIKE PROTEIN"/>
    <property type="match status" value="1"/>
</dbReference>
<protein>
    <submittedName>
        <fullName evidence="1">Leucine-rich repeat-containing protein 74A</fullName>
    </submittedName>
</protein>
<proteinExistence type="predicted"/>
<dbReference type="AlphaFoldDB" id="A0AAD9QSC8"/>
<dbReference type="SUPFAM" id="SSF52047">
    <property type="entry name" value="RNI-like"/>
    <property type="match status" value="1"/>
</dbReference>
<dbReference type="InterPro" id="IPR032675">
    <property type="entry name" value="LRR_dom_sf"/>
</dbReference>